<feature type="region of interest" description="Disordered" evidence="4">
    <location>
        <begin position="323"/>
        <end position="343"/>
    </location>
</feature>
<proteinExistence type="inferred from homology"/>
<organism evidence="6 7">
    <name type="scientific">Pyxidicoccus fallax</name>
    <dbReference type="NCBI Taxonomy" id="394095"/>
    <lineage>
        <taxon>Bacteria</taxon>
        <taxon>Pseudomonadati</taxon>
        <taxon>Myxococcota</taxon>
        <taxon>Myxococcia</taxon>
        <taxon>Myxococcales</taxon>
        <taxon>Cystobacterineae</taxon>
        <taxon>Myxococcaceae</taxon>
        <taxon>Pyxidicoccus</taxon>
    </lineage>
</organism>
<comment type="similarity">
    <text evidence="1">Belongs to the D-alanine--D-alanine ligase family.</text>
</comment>
<evidence type="ECO:0000256" key="4">
    <source>
        <dbReference type="SAM" id="MobiDB-lite"/>
    </source>
</evidence>
<dbReference type="EMBL" id="JABBJJ010000060">
    <property type="protein sequence ID" value="NMO16208.1"/>
    <property type="molecule type" value="Genomic_DNA"/>
</dbReference>
<dbReference type="GO" id="GO:0008716">
    <property type="term" value="F:D-alanine-D-alanine ligase activity"/>
    <property type="evidence" value="ECO:0007669"/>
    <property type="project" value="InterPro"/>
</dbReference>
<keyword evidence="2" id="KW-0436">Ligase</keyword>
<evidence type="ECO:0000256" key="1">
    <source>
        <dbReference type="ARBA" id="ARBA00010871"/>
    </source>
</evidence>
<sequence>MTGGPLRIAVLHYQPRGEPPDAVVGQVRAALESAGHTTLDIGVDESVTDLVRQVARSHADLVFNICETFAEDYRLEVNVAAVLELARVPFTGSGTAGLLLAQDKILTKQLLQFHGVLTPRFATFDGESFQTNGDLKFPLVVKPARSDASMGLGVEKDLEGLARRVRKIREEYDDDALAEEFIEGREIYVGVLGDHARPEVLPVVELDFGKRWSRKRMKIANREVKFAPETEGSPRLVLPKDLSDELRGRVERAAVTAFRALKLRDYARIDFRVSSQTNEPYLLEVNPNPYLEAQCEVALGARERGMSYEALVRQIVEVAARRNGLASRGRAPSTSGPGHVTAH</sequence>
<feature type="domain" description="ATP-grasp" evidence="5">
    <location>
        <begin position="108"/>
        <end position="317"/>
    </location>
</feature>
<evidence type="ECO:0000313" key="6">
    <source>
        <dbReference type="EMBL" id="NMO16208.1"/>
    </source>
</evidence>
<evidence type="ECO:0000256" key="2">
    <source>
        <dbReference type="ARBA" id="ARBA00022598"/>
    </source>
</evidence>
<dbReference type="Proteomes" id="UP000518300">
    <property type="component" value="Unassembled WGS sequence"/>
</dbReference>
<protein>
    <submittedName>
        <fullName evidence="6">ATP-grasp domain-containing protein</fullName>
    </submittedName>
</protein>
<dbReference type="InterPro" id="IPR013815">
    <property type="entry name" value="ATP_grasp_subdomain_1"/>
</dbReference>
<dbReference type="GO" id="GO:0046872">
    <property type="term" value="F:metal ion binding"/>
    <property type="evidence" value="ECO:0007669"/>
    <property type="project" value="InterPro"/>
</dbReference>
<gene>
    <name evidence="6" type="ORF">HG543_15310</name>
</gene>
<evidence type="ECO:0000313" key="7">
    <source>
        <dbReference type="Proteomes" id="UP000518300"/>
    </source>
</evidence>
<dbReference type="AlphaFoldDB" id="A0A848LHN8"/>
<dbReference type="PROSITE" id="PS50975">
    <property type="entry name" value="ATP_GRASP"/>
    <property type="match status" value="1"/>
</dbReference>
<evidence type="ECO:0000256" key="3">
    <source>
        <dbReference type="PROSITE-ProRule" id="PRU00409"/>
    </source>
</evidence>
<keyword evidence="3" id="KW-0547">Nucleotide-binding</keyword>
<accession>A0A848LHN8</accession>
<evidence type="ECO:0000259" key="5">
    <source>
        <dbReference type="PROSITE" id="PS50975"/>
    </source>
</evidence>
<dbReference type="Gene3D" id="3.30.470.20">
    <property type="entry name" value="ATP-grasp fold, B domain"/>
    <property type="match status" value="1"/>
</dbReference>
<dbReference type="RefSeq" id="WP_169345500.1">
    <property type="nucleotide sequence ID" value="NZ_JABBJJ010000060.1"/>
</dbReference>
<dbReference type="SUPFAM" id="SSF56059">
    <property type="entry name" value="Glutathione synthetase ATP-binding domain-like"/>
    <property type="match status" value="1"/>
</dbReference>
<dbReference type="GO" id="GO:0005524">
    <property type="term" value="F:ATP binding"/>
    <property type="evidence" value="ECO:0007669"/>
    <property type="project" value="UniProtKB-UniRule"/>
</dbReference>
<keyword evidence="7" id="KW-1185">Reference proteome</keyword>
<name>A0A848LHN8_9BACT</name>
<dbReference type="InterPro" id="IPR011761">
    <property type="entry name" value="ATP-grasp"/>
</dbReference>
<keyword evidence="3" id="KW-0067">ATP-binding</keyword>
<dbReference type="Gene3D" id="3.30.1490.20">
    <property type="entry name" value="ATP-grasp fold, A domain"/>
    <property type="match status" value="1"/>
</dbReference>
<dbReference type="PANTHER" id="PTHR23132">
    <property type="entry name" value="D-ALANINE--D-ALANINE LIGASE"/>
    <property type="match status" value="1"/>
</dbReference>
<comment type="caution">
    <text evidence="6">The sequence shown here is derived from an EMBL/GenBank/DDBJ whole genome shotgun (WGS) entry which is preliminary data.</text>
</comment>
<dbReference type="PANTHER" id="PTHR23132:SF26">
    <property type="entry name" value="BLR7451 PROTEIN"/>
    <property type="match status" value="1"/>
</dbReference>
<dbReference type="Pfam" id="PF07478">
    <property type="entry name" value="Dala_Dala_lig_C"/>
    <property type="match status" value="1"/>
</dbReference>
<reference evidence="6 7" key="1">
    <citation type="submission" date="2020-04" db="EMBL/GenBank/DDBJ databases">
        <title>Draft genome of Pyxidicoccus fallax type strain.</title>
        <authorList>
            <person name="Whitworth D.E."/>
        </authorList>
    </citation>
    <scope>NUCLEOTIDE SEQUENCE [LARGE SCALE GENOMIC DNA]</scope>
    <source>
        <strain evidence="6 7">DSM 14698</strain>
    </source>
</reference>
<dbReference type="InterPro" id="IPR011095">
    <property type="entry name" value="Dala_Dala_lig_C"/>
</dbReference>